<dbReference type="InterPro" id="IPR012337">
    <property type="entry name" value="RNaseH-like_sf"/>
</dbReference>
<dbReference type="InterPro" id="IPR050900">
    <property type="entry name" value="Transposase_IS3/IS150/IS904"/>
</dbReference>
<dbReference type="Pfam" id="PF13333">
    <property type="entry name" value="rve_2"/>
    <property type="match status" value="1"/>
</dbReference>
<evidence type="ECO:0000259" key="2">
    <source>
        <dbReference type="PROSITE" id="PS50994"/>
    </source>
</evidence>
<proteinExistence type="predicted"/>
<dbReference type="InterPro" id="IPR001584">
    <property type="entry name" value="Integrase_cat-core"/>
</dbReference>
<name>A0ABP5SIW0_9ACTN</name>
<dbReference type="Pfam" id="PF00665">
    <property type="entry name" value="rve"/>
    <property type="match status" value="1"/>
</dbReference>
<dbReference type="Pfam" id="PF13276">
    <property type="entry name" value="HTH_21"/>
    <property type="match status" value="1"/>
</dbReference>
<dbReference type="RefSeq" id="WP_344611125.1">
    <property type="nucleotide sequence ID" value="NZ_BAAARV010000007.1"/>
</dbReference>
<dbReference type="InterPro" id="IPR036397">
    <property type="entry name" value="RNaseH_sf"/>
</dbReference>
<accession>A0ABP5SIW0</accession>
<protein>
    <recommendedName>
        <fullName evidence="2">Integrase catalytic domain-containing protein</fullName>
    </recommendedName>
</protein>
<dbReference type="EMBL" id="BAAARV010000007">
    <property type="protein sequence ID" value="GAA2332219.1"/>
    <property type="molecule type" value="Genomic_DNA"/>
</dbReference>
<comment type="caution">
    <text evidence="3">The sequence shown here is derived from an EMBL/GenBank/DDBJ whole genome shotgun (WGS) entry which is preliminary data.</text>
</comment>
<dbReference type="InterPro" id="IPR025948">
    <property type="entry name" value="HTH-like_dom"/>
</dbReference>
<dbReference type="NCBIfam" id="NF033516">
    <property type="entry name" value="transpos_IS3"/>
    <property type="match status" value="1"/>
</dbReference>
<gene>
    <name evidence="3" type="ORF">GCM10010170_011070</name>
</gene>
<evidence type="ECO:0000313" key="3">
    <source>
        <dbReference type="EMBL" id="GAA2332219.1"/>
    </source>
</evidence>
<feature type="domain" description="Integrase catalytic" evidence="2">
    <location>
        <begin position="121"/>
        <end position="289"/>
    </location>
</feature>
<dbReference type="Gene3D" id="3.30.420.10">
    <property type="entry name" value="Ribonuclease H-like superfamily/Ribonuclease H"/>
    <property type="match status" value="1"/>
</dbReference>
<dbReference type="SUPFAM" id="SSF53098">
    <property type="entry name" value="Ribonuclease H-like"/>
    <property type="match status" value="1"/>
</dbReference>
<evidence type="ECO:0000256" key="1">
    <source>
        <dbReference type="ARBA" id="ARBA00002286"/>
    </source>
</evidence>
<comment type="function">
    <text evidence="1">Involved in the transposition of the insertion sequence.</text>
</comment>
<dbReference type="Proteomes" id="UP001501444">
    <property type="component" value="Unassembled WGS sequence"/>
</dbReference>
<evidence type="ECO:0000313" key="4">
    <source>
        <dbReference type="Proteomes" id="UP001501444"/>
    </source>
</evidence>
<organism evidence="3 4">
    <name type="scientific">Dactylosporangium salmoneum</name>
    <dbReference type="NCBI Taxonomy" id="53361"/>
    <lineage>
        <taxon>Bacteria</taxon>
        <taxon>Bacillati</taxon>
        <taxon>Actinomycetota</taxon>
        <taxon>Actinomycetes</taxon>
        <taxon>Micromonosporales</taxon>
        <taxon>Micromonosporaceae</taxon>
        <taxon>Dactylosporangium</taxon>
    </lineage>
</organism>
<dbReference type="PANTHER" id="PTHR46889">
    <property type="entry name" value="TRANSPOSASE INSF FOR INSERTION SEQUENCE IS3B-RELATED"/>
    <property type="match status" value="1"/>
</dbReference>
<sequence>MNVYPFIEAEQAGKHSVKRACELLQVSRSAYYTRNITSSRKRVDEQLTAKILQIHAASNGTYGAPRIHAELAAAGLRHGRKRIARRMRAAGIRGKSPRRWQVTTIPDPNAAKRPDLIGRDFTVDPAAIDTRWCGDITYINTWEGWLYLATVIDLASRRVVGWAVADHLKTDLVDAALTDALRRRRPADGLVFHSDRGCQYTSAQHARLAKRHDVRLSVGRRGQCWDNAVAESFFATIKTELMHRQAWPTRTAARQAIFEYIETSHQRCMSSRRSRGLGEGSGRVVDRVVLQAVVQLAEHEVEQATQCRDMSIAGLSAGSVARVPVWIVPHRGEHPHVAGGGDPVVLGAAGVHETALA</sequence>
<dbReference type="PANTHER" id="PTHR46889:SF4">
    <property type="entry name" value="TRANSPOSASE INSO FOR INSERTION SEQUENCE ELEMENT IS911B-RELATED"/>
    <property type="match status" value="1"/>
</dbReference>
<keyword evidence="4" id="KW-1185">Reference proteome</keyword>
<dbReference type="InterPro" id="IPR048020">
    <property type="entry name" value="Transpos_IS3"/>
</dbReference>
<reference evidence="4" key="1">
    <citation type="journal article" date="2019" name="Int. J. Syst. Evol. Microbiol.">
        <title>The Global Catalogue of Microorganisms (GCM) 10K type strain sequencing project: providing services to taxonomists for standard genome sequencing and annotation.</title>
        <authorList>
            <consortium name="The Broad Institute Genomics Platform"/>
            <consortium name="The Broad Institute Genome Sequencing Center for Infectious Disease"/>
            <person name="Wu L."/>
            <person name="Ma J."/>
        </authorList>
    </citation>
    <scope>NUCLEOTIDE SEQUENCE [LARGE SCALE GENOMIC DNA]</scope>
    <source>
        <strain evidence="4">JCM 3272</strain>
    </source>
</reference>
<dbReference type="PROSITE" id="PS50994">
    <property type="entry name" value="INTEGRASE"/>
    <property type="match status" value="1"/>
</dbReference>